<evidence type="ECO:0000313" key="16">
    <source>
        <dbReference type="EMBL" id="TEU26800.1"/>
    </source>
</evidence>
<feature type="domain" description="GspD-like N0" evidence="15">
    <location>
        <begin position="34"/>
        <end position="102"/>
    </location>
</feature>
<dbReference type="InterPro" id="IPR001775">
    <property type="entry name" value="GspD/PilQ"/>
</dbReference>
<dbReference type="Gene3D" id="3.30.1370.120">
    <property type="match status" value="3"/>
</dbReference>
<evidence type="ECO:0000256" key="5">
    <source>
        <dbReference type="ARBA" id="ARBA00022692"/>
    </source>
</evidence>
<evidence type="ECO:0000256" key="10">
    <source>
        <dbReference type="RuleBase" id="RU004004"/>
    </source>
</evidence>
<dbReference type="EMBL" id="SNTY01000025">
    <property type="protein sequence ID" value="TEU26800.1"/>
    <property type="molecule type" value="Genomic_DNA"/>
</dbReference>
<proteinExistence type="inferred from homology"/>
<evidence type="ECO:0000256" key="7">
    <source>
        <dbReference type="ARBA" id="ARBA00022927"/>
    </source>
</evidence>
<comment type="caution">
    <text evidence="16">The sequence shown here is derived from an EMBL/GenBank/DDBJ whole genome shotgun (WGS) entry which is preliminary data.</text>
</comment>
<keyword evidence="3 10" id="KW-0813">Transport</keyword>
<evidence type="ECO:0000313" key="17">
    <source>
        <dbReference type="Proteomes" id="UP000297834"/>
    </source>
</evidence>
<dbReference type="Pfam" id="PF03958">
    <property type="entry name" value="Secretin_N"/>
    <property type="match status" value="3"/>
</dbReference>
<evidence type="ECO:0000256" key="2">
    <source>
        <dbReference type="ARBA" id="ARBA00006980"/>
    </source>
</evidence>
<feature type="region of interest" description="Disordered" evidence="11">
    <location>
        <begin position="290"/>
        <end position="329"/>
    </location>
</feature>
<dbReference type="InterPro" id="IPR013356">
    <property type="entry name" value="T2SS_GspD"/>
</dbReference>
<dbReference type="Pfam" id="PF00263">
    <property type="entry name" value="Secretin"/>
    <property type="match status" value="1"/>
</dbReference>
<dbReference type="Proteomes" id="UP000297834">
    <property type="component" value="Unassembled WGS sequence"/>
</dbReference>
<evidence type="ECO:0000256" key="8">
    <source>
        <dbReference type="ARBA" id="ARBA00023136"/>
    </source>
</evidence>
<dbReference type="AlphaFoldDB" id="A0A4Y7XCQ9"/>
<protein>
    <submittedName>
        <fullName evidence="16">Type II secretion system protein GspD</fullName>
    </submittedName>
</protein>
<sequence>MANFAHKRSAYGVFMALPLLAALAFPANAQTWKINLRDADLTAFVNEVADITGKNFAVDPRVKGTVTVISNKALTRDQVYDLFLGVLNVNGVVAVPSGNTIKLVPDTNARSSGTPFDSRNRIRGELVVTRVIWLENTNPSDIIPAIRPLMPQYAHLAAIPGTNALIVSDRAENIEQIEKLVRTLDGTGDDDIEAISLRNSQAEEIIGLVDAMSATGTSRDVRGSRVRLISDARSNRLLVKGDAASRKRIRELVQMLDVAPADRLGGLRVFRLRHASAKNLAQMLQGLVTGQNTSSSSNSTSSNNSSFSNSSNNTTTGTTSNTGNSSSLGNGASVNLTSLGSNSNSNNNQLSTFSAGGISIIADETQNALIVKAEPALMREIESAIDQLDSRRSQVLIEAAIVEVSGSTGEQLGIQWALGDLTSGVGLINFNNVGASLAQIGAGVAAGGTAAASVASQLAGAAIALGDVREKNGQTNFYGALIQALDSNTKANLLSVPSVLTLDNEEAHIVVGQNVPFITGSATLTSGGTASPYQTVERKDVGLTLKVIPHIGDGGTIRLEVEQEVSAVVPTNNAVSKTDITTTKRLIKTAILAEDQQTIVLGGLIQDDNSSTTQAVPGLSKVPVLGRLFRSDNDSHEKRNLLVFLHPTIIRDGQSVNDLTQKRYGQVRGLQLILDPNGNITRLPEQIDRIYGDSTTDASTNPSMNTIDKTPVAVQRAVTTPVINPPVVVVQPMVDVKPVTPVTNTTRDGNTVIQTTIRSE</sequence>
<accession>A0A4Y7XCQ9</accession>
<feature type="domain" description="NolW-like" evidence="14">
    <location>
        <begin position="193"/>
        <end position="261"/>
    </location>
</feature>
<keyword evidence="6 12" id="KW-0732">Signal</keyword>
<comment type="subcellular location">
    <subcellularLocation>
        <location evidence="1 10">Cell outer membrane</location>
    </subcellularLocation>
</comment>
<dbReference type="PANTHER" id="PTHR30332:SF24">
    <property type="entry name" value="SECRETIN GSPD-RELATED"/>
    <property type="match status" value="1"/>
</dbReference>
<evidence type="ECO:0000259" key="15">
    <source>
        <dbReference type="Pfam" id="PF21305"/>
    </source>
</evidence>
<dbReference type="STRING" id="1120977.GCA_000619845_02649"/>
<dbReference type="InterPro" id="IPR004846">
    <property type="entry name" value="T2SS/T3SS_dom"/>
</dbReference>
<dbReference type="OrthoDB" id="9775455at2"/>
<keyword evidence="7" id="KW-0653">Protein transport</keyword>
<keyword evidence="5" id="KW-0812">Transmembrane</keyword>
<gene>
    <name evidence="16" type="primary">gspD</name>
    <name evidence="16" type="ORF">E2B99_07235</name>
</gene>
<dbReference type="GO" id="GO:0015628">
    <property type="term" value="P:protein secretion by the type II secretion system"/>
    <property type="evidence" value="ECO:0007669"/>
    <property type="project" value="InterPro"/>
</dbReference>
<feature type="signal peptide" evidence="12">
    <location>
        <begin position="1"/>
        <end position="29"/>
    </location>
</feature>
<organism evidence="16 17">
    <name type="scientific">Alkanindiges illinoisensis</name>
    <dbReference type="NCBI Taxonomy" id="197183"/>
    <lineage>
        <taxon>Bacteria</taxon>
        <taxon>Pseudomonadati</taxon>
        <taxon>Pseudomonadota</taxon>
        <taxon>Gammaproteobacteria</taxon>
        <taxon>Moraxellales</taxon>
        <taxon>Moraxellaceae</taxon>
        <taxon>Alkanindiges</taxon>
    </lineage>
</organism>
<evidence type="ECO:0000256" key="9">
    <source>
        <dbReference type="ARBA" id="ARBA00023237"/>
    </source>
</evidence>
<feature type="domain" description="NolW-like" evidence="14">
    <location>
        <begin position="268"/>
        <end position="394"/>
    </location>
</feature>
<name>A0A4Y7XCQ9_9GAMM</name>
<dbReference type="RefSeq" id="WP_134244247.1">
    <property type="nucleotide sequence ID" value="NZ_SNTY01000025.1"/>
</dbReference>
<evidence type="ECO:0000256" key="1">
    <source>
        <dbReference type="ARBA" id="ARBA00004442"/>
    </source>
</evidence>
<keyword evidence="4" id="KW-1134">Transmembrane beta strand</keyword>
<evidence type="ECO:0000256" key="3">
    <source>
        <dbReference type="ARBA" id="ARBA00022448"/>
    </source>
</evidence>
<dbReference type="GO" id="GO:0009279">
    <property type="term" value="C:cell outer membrane"/>
    <property type="evidence" value="ECO:0007669"/>
    <property type="project" value="UniProtKB-SubCell"/>
</dbReference>
<evidence type="ECO:0000259" key="14">
    <source>
        <dbReference type="Pfam" id="PF03958"/>
    </source>
</evidence>
<evidence type="ECO:0000256" key="6">
    <source>
        <dbReference type="ARBA" id="ARBA00022729"/>
    </source>
</evidence>
<evidence type="ECO:0000256" key="12">
    <source>
        <dbReference type="SAM" id="SignalP"/>
    </source>
</evidence>
<evidence type="ECO:0000256" key="11">
    <source>
        <dbReference type="SAM" id="MobiDB-lite"/>
    </source>
</evidence>
<dbReference type="InterPro" id="IPR050810">
    <property type="entry name" value="Bact_Secretion_Sys_Channel"/>
</dbReference>
<dbReference type="PANTHER" id="PTHR30332">
    <property type="entry name" value="PROBABLE GENERAL SECRETION PATHWAY PROTEIN D"/>
    <property type="match status" value="1"/>
</dbReference>
<dbReference type="InterPro" id="IPR038591">
    <property type="entry name" value="NolW-like_sf"/>
</dbReference>
<keyword evidence="17" id="KW-1185">Reference proteome</keyword>
<dbReference type="InterPro" id="IPR005644">
    <property type="entry name" value="NolW-like"/>
</dbReference>
<dbReference type="InterPro" id="IPR049371">
    <property type="entry name" value="GspD-like_N0"/>
</dbReference>
<evidence type="ECO:0000259" key="13">
    <source>
        <dbReference type="Pfam" id="PF00263"/>
    </source>
</evidence>
<dbReference type="NCBIfam" id="TIGR02517">
    <property type="entry name" value="type_II_gspD"/>
    <property type="match status" value="1"/>
</dbReference>
<feature type="domain" description="Type II/III secretion system secretin-like" evidence="13">
    <location>
        <begin position="484"/>
        <end position="651"/>
    </location>
</feature>
<feature type="chain" id="PRO_5021339874" evidence="12">
    <location>
        <begin position="30"/>
        <end position="760"/>
    </location>
</feature>
<reference evidence="16 17" key="1">
    <citation type="submission" date="2019-03" db="EMBL/GenBank/DDBJ databases">
        <title>Alkanindiges illinoisensis: a potential pathogenic isolated from ascites of a gastric cancer patient with abdominal metastasis.</title>
        <authorList>
            <person name="Hu X."/>
            <person name="Yang B."/>
            <person name="Yan X."/>
            <person name="Lin L."/>
            <person name="Zhao H."/>
            <person name="Zhou F."/>
            <person name="Su B."/>
            <person name="Chen J."/>
            <person name="Rui Y."/>
            <person name="Wang Q."/>
            <person name="Zheng L."/>
        </authorList>
    </citation>
    <scope>NUCLEOTIDE SEQUENCE [LARGE SCALE GENOMIC DNA]</scope>
    <source>
        <strain evidence="16 17">NFYY 23406</strain>
    </source>
</reference>
<evidence type="ECO:0000256" key="4">
    <source>
        <dbReference type="ARBA" id="ARBA00022452"/>
    </source>
</evidence>
<keyword evidence="9" id="KW-0998">Cell outer membrane</keyword>
<feature type="domain" description="NolW-like" evidence="14">
    <location>
        <begin position="129"/>
        <end position="185"/>
    </location>
</feature>
<keyword evidence="8" id="KW-0472">Membrane</keyword>
<comment type="similarity">
    <text evidence="2">Belongs to the bacterial secretin family. GSP D subfamily.</text>
</comment>
<dbReference type="Pfam" id="PF21305">
    <property type="entry name" value="type_II_gspD_N0"/>
    <property type="match status" value="1"/>
</dbReference>
<dbReference type="GO" id="GO:0015627">
    <property type="term" value="C:type II protein secretion system complex"/>
    <property type="evidence" value="ECO:0007669"/>
    <property type="project" value="InterPro"/>
</dbReference>
<dbReference type="PRINTS" id="PR00811">
    <property type="entry name" value="BCTERIALGSPD"/>
</dbReference>